<keyword evidence="2" id="KW-1185">Reference proteome</keyword>
<dbReference type="AlphaFoldDB" id="A0A6C2U5Q6"/>
<organism evidence="1 2">
    <name type="scientific">Pontiella desulfatans</name>
    <dbReference type="NCBI Taxonomy" id="2750659"/>
    <lineage>
        <taxon>Bacteria</taxon>
        <taxon>Pseudomonadati</taxon>
        <taxon>Kiritimatiellota</taxon>
        <taxon>Kiritimatiellia</taxon>
        <taxon>Kiritimatiellales</taxon>
        <taxon>Pontiellaceae</taxon>
        <taxon>Pontiella</taxon>
    </lineage>
</organism>
<protein>
    <submittedName>
        <fullName evidence="1">Uncharacterized protein</fullName>
    </submittedName>
</protein>
<reference evidence="1 2" key="1">
    <citation type="submission" date="2019-04" db="EMBL/GenBank/DDBJ databases">
        <authorList>
            <person name="Van Vliet M D."/>
        </authorList>
    </citation>
    <scope>NUCLEOTIDE SEQUENCE [LARGE SCALE GENOMIC DNA]</scope>
    <source>
        <strain evidence="1 2">F1</strain>
    </source>
</reference>
<dbReference type="RefSeq" id="WP_136080370.1">
    <property type="nucleotide sequence ID" value="NZ_CAAHFG010000002.1"/>
</dbReference>
<dbReference type="Proteomes" id="UP000366872">
    <property type="component" value="Unassembled WGS sequence"/>
</dbReference>
<evidence type="ECO:0000313" key="2">
    <source>
        <dbReference type="Proteomes" id="UP000366872"/>
    </source>
</evidence>
<evidence type="ECO:0000313" key="1">
    <source>
        <dbReference type="EMBL" id="VGO14736.1"/>
    </source>
</evidence>
<accession>A0A6C2U5Q6</accession>
<gene>
    <name evidence="1" type="ORF">PDESU_03305</name>
</gene>
<sequence>MVPMVPIDASDPPWVVELKNRLNELAAELDRVRAKGDGTTTRVNNGVVSALATGMPEITSAHKRHMSVVLELDTDKVAELELSEDDQWKALYHANGYERLH</sequence>
<proteinExistence type="predicted"/>
<dbReference type="EMBL" id="CAAHFG010000002">
    <property type="protein sequence ID" value="VGO14736.1"/>
    <property type="molecule type" value="Genomic_DNA"/>
</dbReference>
<name>A0A6C2U5Q6_PONDE</name>